<feature type="signal peptide" evidence="1">
    <location>
        <begin position="1"/>
        <end position="18"/>
    </location>
</feature>
<sequence length="186" mass="21665">MNTYLFFWMFLIVNVANSYSALPKNSPCDRMARCAINKCFDSEKIKHAVETLTARDMYNEFLNQFHFVCVLTKCRRSCDRCEFCHYAQTQIKNFLQGSHTEMTCPTMERCLLKCASEGLSNFMKCSHDKCNKYCFNAECPHCVTMAKLVYEHICREHHILDRPLVAYNGTCGELFEEVKPKSQSDE</sequence>
<protein>
    <submittedName>
        <fullName evidence="2">Uncharacterized protein</fullName>
    </submittedName>
</protein>
<gene>
    <name evidence="2" type="ORF">AB6A40_000456</name>
</gene>
<comment type="caution">
    <text evidence="2">The sequence shown here is derived from an EMBL/GenBank/DDBJ whole genome shotgun (WGS) entry which is preliminary data.</text>
</comment>
<evidence type="ECO:0000313" key="2">
    <source>
        <dbReference type="EMBL" id="MFH4973747.1"/>
    </source>
</evidence>
<accession>A0ABD6EB92</accession>
<keyword evidence="3" id="KW-1185">Reference proteome</keyword>
<proteinExistence type="predicted"/>
<name>A0ABD6EB92_9BILA</name>
<keyword evidence="1" id="KW-0732">Signal</keyword>
<dbReference type="InterPro" id="IPR035161">
    <property type="entry name" value="DUF5332"/>
</dbReference>
<dbReference type="EMBL" id="JBGFUD010000124">
    <property type="protein sequence ID" value="MFH4973747.1"/>
    <property type="molecule type" value="Genomic_DNA"/>
</dbReference>
<reference evidence="2 3" key="1">
    <citation type="submission" date="2024-08" db="EMBL/GenBank/DDBJ databases">
        <title>Gnathostoma spinigerum genome.</title>
        <authorList>
            <person name="Gonzalez-Bertolin B."/>
            <person name="Monzon S."/>
            <person name="Zaballos A."/>
            <person name="Jimenez P."/>
            <person name="Dekumyoy P."/>
            <person name="Varona S."/>
            <person name="Cuesta I."/>
            <person name="Sumanam S."/>
            <person name="Adisakwattana P."/>
            <person name="Gasser R.B."/>
            <person name="Hernandez-Gonzalez A."/>
            <person name="Young N.D."/>
            <person name="Perteguer M.J."/>
        </authorList>
    </citation>
    <scope>NUCLEOTIDE SEQUENCE [LARGE SCALE GENOMIC DNA]</scope>
    <source>
        <strain evidence="2">AL3</strain>
        <tissue evidence="2">Liver</tissue>
    </source>
</reference>
<evidence type="ECO:0000256" key="1">
    <source>
        <dbReference type="SAM" id="SignalP"/>
    </source>
</evidence>
<evidence type="ECO:0000313" key="3">
    <source>
        <dbReference type="Proteomes" id="UP001608902"/>
    </source>
</evidence>
<organism evidence="2 3">
    <name type="scientific">Gnathostoma spinigerum</name>
    <dbReference type="NCBI Taxonomy" id="75299"/>
    <lineage>
        <taxon>Eukaryota</taxon>
        <taxon>Metazoa</taxon>
        <taxon>Ecdysozoa</taxon>
        <taxon>Nematoda</taxon>
        <taxon>Chromadorea</taxon>
        <taxon>Rhabditida</taxon>
        <taxon>Spirurina</taxon>
        <taxon>Gnathostomatomorpha</taxon>
        <taxon>Gnathostomatoidea</taxon>
        <taxon>Gnathostomatidae</taxon>
        <taxon>Gnathostoma</taxon>
    </lineage>
</organism>
<dbReference type="Pfam" id="PF17266">
    <property type="entry name" value="DUF5332"/>
    <property type="match status" value="1"/>
</dbReference>
<dbReference type="AlphaFoldDB" id="A0ABD6EB92"/>
<dbReference type="PANTHER" id="PTHR38612">
    <property type="entry name" value="PROTEIN DCT-5-RELATED"/>
    <property type="match status" value="1"/>
</dbReference>
<feature type="chain" id="PRO_5044760138" evidence="1">
    <location>
        <begin position="19"/>
        <end position="186"/>
    </location>
</feature>
<dbReference type="PANTHER" id="PTHR38612:SF2">
    <property type="entry name" value="PROTEIN DCT-5"/>
    <property type="match status" value="1"/>
</dbReference>
<dbReference type="Proteomes" id="UP001608902">
    <property type="component" value="Unassembled WGS sequence"/>
</dbReference>